<organism evidence="1 2">
    <name type="scientific">Roseobacter cerasinus</name>
    <dbReference type="NCBI Taxonomy" id="2602289"/>
    <lineage>
        <taxon>Bacteria</taxon>
        <taxon>Pseudomonadati</taxon>
        <taxon>Pseudomonadota</taxon>
        <taxon>Alphaproteobacteria</taxon>
        <taxon>Rhodobacterales</taxon>
        <taxon>Roseobacteraceae</taxon>
        <taxon>Roseobacter</taxon>
    </lineage>
</organism>
<evidence type="ECO:0000313" key="1">
    <source>
        <dbReference type="EMBL" id="GFE49033.1"/>
    </source>
</evidence>
<comment type="caution">
    <text evidence="1">The sequence shown here is derived from an EMBL/GenBank/DDBJ whole genome shotgun (WGS) entry which is preliminary data.</text>
</comment>
<name>A0A640VL63_9RHOB</name>
<dbReference type="RefSeq" id="WP_159974929.1">
    <property type="nucleotide sequence ID" value="NZ_BLIV01000002.1"/>
</dbReference>
<dbReference type="EMBL" id="BLIV01000002">
    <property type="protein sequence ID" value="GFE49033.1"/>
    <property type="molecule type" value="Genomic_DNA"/>
</dbReference>
<keyword evidence="2" id="KW-1185">Reference proteome</keyword>
<evidence type="ECO:0000313" key="2">
    <source>
        <dbReference type="Proteomes" id="UP000436522"/>
    </source>
</evidence>
<protein>
    <submittedName>
        <fullName evidence="1">Uncharacterized protein</fullName>
    </submittedName>
</protein>
<reference evidence="1 2" key="1">
    <citation type="submission" date="2019-12" db="EMBL/GenBank/DDBJ databases">
        <title>Roseobacter cerasinus sp. nov., isolated from seawater around aquaculture.</title>
        <authorList>
            <person name="Muramatsu S."/>
            <person name="Takabe Y."/>
            <person name="Mori K."/>
            <person name="Takaichi S."/>
            <person name="Hanada S."/>
        </authorList>
    </citation>
    <scope>NUCLEOTIDE SEQUENCE [LARGE SCALE GENOMIC DNA]</scope>
    <source>
        <strain evidence="1 2">AI77</strain>
    </source>
</reference>
<accession>A0A640VL63</accession>
<proteinExistence type="predicted"/>
<gene>
    <name evidence="1" type="ORF">So717_07860</name>
</gene>
<dbReference type="Proteomes" id="UP000436522">
    <property type="component" value="Unassembled WGS sequence"/>
</dbReference>
<sequence length="158" mass="17105">MAKKDVGNTPSDAIDEPMVDDTGDMEFDALFDDISEEFGVVAEADSGGYDALNAALVGTEFEAPATESGGTARLFDIADGAVTESGAADEAEVFGFIKRRFKKRALQAMRALIRKVRSARKYAKCIPQLLKVIAAVKAKRWGTAIKEALATWRCIRRA</sequence>
<dbReference type="AlphaFoldDB" id="A0A640VL63"/>